<evidence type="ECO:0000313" key="2">
    <source>
        <dbReference type="EMBL" id="ETO26845.1"/>
    </source>
</evidence>
<feature type="compositionally biased region" description="Basic residues" evidence="1">
    <location>
        <begin position="115"/>
        <end position="124"/>
    </location>
</feature>
<dbReference type="AlphaFoldDB" id="X6NKK4"/>
<organism evidence="2 3">
    <name type="scientific">Reticulomyxa filosa</name>
    <dbReference type="NCBI Taxonomy" id="46433"/>
    <lineage>
        <taxon>Eukaryota</taxon>
        <taxon>Sar</taxon>
        <taxon>Rhizaria</taxon>
        <taxon>Retaria</taxon>
        <taxon>Foraminifera</taxon>
        <taxon>Monothalamids</taxon>
        <taxon>Reticulomyxidae</taxon>
        <taxon>Reticulomyxa</taxon>
    </lineage>
</organism>
<evidence type="ECO:0000313" key="3">
    <source>
        <dbReference type="Proteomes" id="UP000023152"/>
    </source>
</evidence>
<dbReference type="EMBL" id="ASPP01007604">
    <property type="protein sequence ID" value="ETO26845.1"/>
    <property type="molecule type" value="Genomic_DNA"/>
</dbReference>
<keyword evidence="3" id="KW-1185">Reference proteome</keyword>
<gene>
    <name evidence="2" type="ORF">RFI_10289</name>
</gene>
<accession>X6NKK4</accession>
<comment type="caution">
    <text evidence="2">The sequence shown here is derived from an EMBL/GenBank/DDBJ whole genome shotgun (WGS) entry which is preliminary data.</text>
</comment>
<feature type="non-terminal residue" evidence="2">
    <location>
        <position position="176"/>
    </location>
</feature>
<protein>
    <submittedName>
        <fullName evidence="2">Uncharacterized protein</fullName>
    </submittedName>
</protein>
<feature type="compositionally biased region" description="Acidic residues" evidence="1">
    <location>
        <begin position="63"/>
        <end position="103"/>
    </location>
</feature>
<sequence length="176" mass="21218">MEAICLVRVDKYTVLEDKDYWSIDVVKRLFDVVHDTRELEMFETYAYLMKPKEWDVNVGNENGNDEEDYEEEEEDDDDDDEDDDDGDDENDEYDELDEEDEDDVNSRSKKEAEKKKRKRKKRKQRAYEKKWGGFIEQCRGDSLTRVQKQAKLQAELDKMQQHFTTLEHTFNELKHL</sequence>
<name>X6NKK4_RETFI</name>
<evidence type="ECO:0000256" key="1">
    <source>
        <dbReference type="SAM" id="MobiDB-lite"/>
    </source>
</evidence>
<feature type="region of interest" description="Disordered" evidence="1">
    <location>
        <begin position="55"/>
        <end position="127"/>
    </location>
</feature>
<dbReference type="Proteomes" id="UP000023152">
    <property type="component" value="Unassembled WGS sequence"/>
</dbReference>
<reference evidence="2 3" key="1">
    <citation type="journal article" date="2013" name="Curr. Biol.">
        <title>The Genome of the Foraminiferan Reticulomyxa filosa.</title>
        <authorList>
            <person name="Glockner G."/>
            <person name="Hulsmann N."/>
            <person name="Schleicher M."/>
            <person name="Noegel A.A."/>
            <person name="Eichinger L."/>
            <person name="Gallinger C."/>
            <person name="Pawlowski J."/>
            <person name="Sierra R."/>
            <person name="Euteneuer U."/>
            <person name="Pillet L."/>
            <person name="Moustafa A."/>
            <person name="Platzer M."/>
            <person name="Groth M."/>
            <person name="Szafranski K."/>
            <person name="Schliwa M."/>
        </authorList>
    </citation>
    <scope>NUCLEOTIDE SEQUENCE [LARGE SCALE GENOMIC DNA]</scope>
</reference>
<proteinExistence type="predicted"/>
<feature type="compositionally biased region" description="Basic and acidic residues" evidence="1">
    <location>
        <begin position="104"/>
        <end position="114"/>
    </location>
</feature>